<protein>
    <recommendedName>
        <fullName evidence="3">HTH tetR-type domain-containing protein</fullName>
    </recommendedName>
</protein>
<dbReference type="PANTHER" id="PTHR30055:SF223">
    <property type="entry name" value="HTH-TYPE TRANSCRIPTIONAL REGULATOR UIDR"/>
    <property type="match status" value="1"/>
</dbReference>
<dbReference type="PANTHER" id="PTHR30055">
    <property type="entry name" value="HTH-TYPE TRANSCRIPTIONAL REGULATOR RUTR"/>
    <property type="match status" value="1"/>
</dbReference>
<evidence type="ECO:0000256" key="1">
    <source>
        <dbReference type="ARBA" id="ARBA00023125"/>
    </source>
</evidence>
<gene>
    <name evidence="4" type="ORF">GCM10025864_24240</name>
</gene>
<keyword evidence="5" id="KW-1185">Reference proteome</keyword>
<organism evidence="4 5">
    <name type="scientific">Luteimicrobium album</name>
    <dbReference type="NCBI Taxonomy" id="1054550"/>
    <lineage>
        <taxon>Bacteria</taxon>
        <taxon>Bacillati</taxon>
        <taxon>Actinomycetota</taxon>
        <taxon>Actinomycetes</taxon>
        <taxon>Micrococcales</taxon>
        <taxon>Luteimicrobium</taxon>
    </lineage>
</organism>
<feature type="DNA-binding region" description="H-T-H motif" evidence="2">
    <location>
        <begin position="31"/>
        <end position="50"/>
    </location>
</feature>
<dbReference type="InterPro" id="IPR001647">
    <property type="entry name" value="HTH_TetR"/>
</dbReference>
<dbReference type="Pfam" id="PF00440">
    <property type="entry name" value="TetR_N"/>
    <property type="match status" value="1"/>
</dbReference>
<evidence type="ECO:0000313" key="4">
    <source>
        <dbReference type="EMBL" id="GMA24665.1"/>
    </source>
</evidence>
<name>A0ABQ6I2D1_9MICO</name>
<sequence>MNERLSHEQRREQLVAAALAVALREGVEAVTVRSVAREAGVRPGIIHYVFRDKHEMLAALSRQVAAIASTFLDDAITAGGDISTTMHALADAMWKGLEARSHHQLLTIEIATLGARDERMRAIVLDQLKAQWAASEKYLSAAAQLAGVTYSMDVALLARMVSAEIDGIQIAWMVEHDDAAAIASFHAVADAILGTVRPLGKR</sequence>
<evidence type="ECO:0000313" key="5">
    <source>
        <dbReference type="Proteomes" id="UP001157091"/>
    </source>
</evidence>
<keyword evidence="1 2" id="KW-0238">DNA-binding</keyword>
<reference evidence="5" key="1">
    <citation type="journal article" date="2019" name="Int. J. Syst. Evol. Microbiol.">
        <title>The Global Catalogue of Microorganisms (GCM) 10K type strain sequencing project: providing services to taxonomists for standard genome sequencing and annotation.</title>
        <authorList>
            <consortium name="The Broad Institute Genomics Platform"/>
            <consortium name="The Broad Institute Genome Sequencing Center for Infectious Disease"/>
            <person name="Wu L."/>
            <person name="Ma J."/>
        </authorList>
    </citation>
    <scope>NUCLEOTIDE SEQUENCE [LARGE SCALE GENOMIC DNA]</scope>
    <source>
        <strain evidence="5">NBRC 106348</strain>
    </source>
</reference>
<dbReference type="SUPFAM" id="SSF48498">
    <property type="entry name" value="Tetracyclin repressor-like, C-terminal domain"/>
    <property type="match status" value="1"/>
</dbReference>
<dbReference type="InterPro" id="IPR009057">
    <property type="entry name" value="Homeodomain-like_sf"/>
</dbReference>
<accession>A0ABQ6I2D1</accession>
<comment type="caution">
    <text evidence="4">The sequence shown here is derived from an EMBL/GenBank/DDBJ whole genome shotgun (WGS) entry which is preliminary data.</text>
</comment>
<feature type="domain" description="HTH tetR-type" evidence="3">
    <location>
        <begin position="8"/>
        <end position="68"/>
    </location>
</feature>
<dbReference type="Gene3D" id="1.10.357.10">
    <property type="entry name" value="Tetracycline Repressor, domain 2"/>
    <property type="match status" value="1"/>
</dbReference>
<evidence type="ECO:0000259" key="3">
    <source>
        <dbReference type="PROSITE" id="PS50977"/>
    </source>
</evidence>
<dbReference type="Proteomes" id="UP001157091">
    <property type="component" value="Unassembled WGS sequence"/>
</dbReference>
<dbReference type="SUPFAM" id="SSF46689">
    <property type="entry name" value="Homeodomain-like"/>
    <property type="match status" value="1"/>
</dbReference>
<dbReference type="InterPro" id="IPR036271">
    <property type="entry name" value="Tet_transcr_reg_TetR-rel_C_sf"/>
</dbReference>
<dbReference type="EMBL" id="BSUK01000001">
    <property type="protein sequence ID" value="GMA24665.1"/>
    <property type="molecule type" value="Genomic_DNA"/>
</dbReference>
<evidence type="ECO:0000256" key="2">
    <source>
        <dbReference type="PROSITE-ProRule" id="PRU00335"/>
    </source>
</evidence>
<dbReference type="PROSITE" id="PS50977">
    <property type="entry name" value="HTH_TETR_2"/>
    <property type="match status" value="1"/>
</dbReference>
<dbReference type="InterPro" id="IPR050109">
    <property type="entry name" value="HTH-type_TetR-like_transc_reg"/>
</dbReference>
<dbReference type="RefSeq" id="WP_284293410.1">
    <property type="nucleotide sequence ID" value="NZ_BSUK01000001.1"/>
</dbReference>
<proteinExistence type="predicted"/>